<dbReference type="GO" id="GO:0030301">
    <property type="term" value="P:cholesterol transport"/>
    <property type="evidence" value="ECO:0007669"/>
    <property type="project" value="TreeGrafter"/>
</dbReference>
<keyword evidence="2" id="KW-0964">Secreted</keyword>
<evidence type="ECO:0000313" key="5">
    <source>
        <dbReference type="EMBL" id="KAF3849978.1"/>
    </source>
</evidence>
<dbReference type="InterPro" id="IPR052418">
    <property type="entry name" value="Apolipoprotein_B"/>
</dbReference>
<dbReference type="GO" id="GO:0120020">
    <property type="term" value="F:cholesterol transfer activity"/>
    <property type="evidence" value="ECO:0007669"/>
    <property type="project" value="TreeGrafter"/>
</dbReference>
<evidence type="ECO:0000313" key="6">
    <source>
        <dbReference type="Proteomes" id="UP000518266"/>
    </source>
</evidence>
<dbReference type="InterPro" id="IPR001747">
    <property type="entry name" value="Vitellogenin_N"/>
</dbReference>
<dbReference type="PANTHER" id="PTHR13769:SF5">
    <property type="entry name" value="APOLIPOPROTEIN B-100-RELATED"/>
    <property type="match status" value="1"/>
</dbReference>
<dbReference type="Gene3D" id="2.20.80.10">
    <property type="entry name" value="Lipovitellin-phosvitin complex, chain A, domain 4"/>
    <property type="match status" value="1"/>
</dbReference>
<dbReference type="InterPro" id="IPR015255">
    <property type="entry name" value="Vitellinogen_open_b-sht"/>
</dbReference>
<dbReference type="EMBL" id="JAAKFY010000011">
    <property type="protein sequence ID" value="KAF3849978.1"/>
    <property type="molecule type" value="Genomic_DNA"/>
</dbReference>
<dbReference type="PANTHER" id="PTHR13769">
    <property type="entry name" value="APOLIPOPROTEIN B"/>
    <property type="match status" value="1"/>
</dbReference>
<dbReference type="SMART" id="SM01169">
    <property type="entry name" value="DUF1943"/>
    <property type="match status" value="1"/>
</dbReference>
<dbReference type="InterPro" id="IPR009454">
    <property type="entry name" value="Lipid_transpt_open_b-sht"/>
</dbReference>
<dbReference type="GO" id="GO:0034359">
    <property type="term" value="C:mature chylomicron"/>
    <property type="evidence" value="ECO:0007669"/>
    <property type="project" value="TreeGrafter"/>
</dbReference>
<dbReference type="GO" id="GO:0034361">
    <property type="term" value="C:very-low-density lipoprotein particle"/>
    <property type="evidence" value="ECO:0007669"/>
    <property type="project" value="TreeGrafter"/>
</dbReference>
<dbReference type="GO" id="GO:0050750">
    <property type="term" value="F:low-density lipoprotein particle receptor binding"/>
    <property type="evidence" value="ECO:0007669"/>
    <property type="project" value="TreeGrafter"/>
</dbReference>
<gene>
    <name evidence="5" type="ORF">F7725_019697</name>
</gene>
<dbReference type="Pfam" id="PF09172">
    <property type="entry name" value="Vit_open_b-sht"/>
    <property type="match status" value="1"/>
</dbReference>
<dbReference type="GO" id="GO:0042953">
    <property type="term" value="P:lipoprotein transport"/>
    <property type="evidence" value="ECO:0007669"/>
    <property type="project" value="TreeGrafter"/>
</dbReference>
<keyword evidence="6" id="KW-1185">Reference proteome</keyword>
<dbReference type="SUPFAM" id="SSF56968">
    <property type="entry name" value="Lipovitellin-phosvitin complex, beta-sheet shell regions"/>
    <property type="match status" value="1"/>
</dbReference>
<evidence type="ECO:0000256" key="1">
    <source>
        <dbReference type="ARBA" id="ARBA00004613"/>
    </source>
</evidence>
<dbReference type="OrthoDB" id="6484170at2759"/>
<dbReference type="Proteomes" id="UP000518266">
    <property type="component" value="Unassembled WGS sequence"/>
</dbReference>
<evidence type="ECO:0000256" key="3">
    <source>
        <dbReference type="ARBA" id="ARBA00023180"/>
    </source>
</evidence>
<dbReference type="SUPFAM" id="SSF48431">
    <property type="entry name" value="Lipovitellin-phosvitin complex, superhelical domain"/>
    <property type="match status" value="1"/>
</dbReference>
<proteinExistence type="predicted"/>
<dbReference type="Pfam" id="PF06448">
    <property type="entry name" value="DUF1081"/>
    <property type="match status" value="1"/>
</dbReference>
<comment type="caution">
    <text evidence="5">The sequence shown here is derived from an EMBL/GenBank/DDBJ whole genome shotgun (WGS) entry which is preliminary data.</text>
</comment>
<dbReference type="Gene3D" id="1.25.10.20">
    <property type="entry name" value="Vitellinogen, superhelical"/>
    <property type="match status" value="1"/>
</dbReference>
<dbReference type="Pfam" id="PF01347">
    <property type="entry name" value="Vitellogenin_N"/>
    <property type="match status" value="1"/>
</dbReference>
<evidence type="ECO:0000256" key="2">
    <source>
        <dbReference type="ARBA" id="ARBA00022525"/>
    </source>
</evidence>
<dbReference type="GO" id="GO:0042632">
    <property type="term" value="P:cholesterol homeostasis"/>
    <property type="evidence" value="ECO:0007669"/>
    <property type="project" value="TreeGrafter"/>
</dbReference>
<comment type="subcellular location">
    <subcellularLocation>
        <location evidence="1">Secreted</location>
    </subcellularLocation>
</comment>
<reference evidence="5 6" key="1">
    <citation type="submission" date="2020-03" db="EMBL/GenBank/DDBJ databases">
        <title>Dissostichus mawsoni Genome sequencing and assembly.</title>
        <authorList>
            <person name="Park H."/>
        </authorList>
    </citation>
    <scope>NUCLEOTIDE SEQUENCE [LARGE SCALE GENOMIC DNA]</scope>
    <source>
        <strain evidence="5">DM0001</strain>
        <tissue evidence="5">Muscle</tissue>
    </source>
</reference>
<protein>
    <recommendedName>
        <fullName evidence="4">Vitellinogen open beta-sheet domain-containing protein</fullName>
    </recommendedName>
</protein>
<sequence length="1373" mass="150439">MAAAMGAAGPALRSAVIQCVNQPAASLAVQQAAIQAFRLTPVPEEASQIHSKGREILMQVLLDGASPMQKRIAAYLVLMKDPQPTELAQLADALPNEQDQQVKSFVISHVTNILSSTEPATKELRQKILDALQGNEVGAPMDPTKFSRNYKIGSVEGNMFFEGSSYLPKEVMLEMTLKAFGYDIDMMEVGMEGNGFEPTVEALFGKNGFFPDTALETMYFVSENMPLRVNEILQNMLPALKKDRKKRQASQNLMREIGRNLNKLVNEMKTAQSPEAMVYLRLLGNELGYLKTNEMEELAYSAAMMVDSMFKMFPTDIMKALMTKADNTIFAHYIFMDNEFFLPTATGVPLRITMSGTFTPGIKGGLQIARDMSEVTFMPSAGIEFVSEIGSHIPEYINSGLEMHTNIFHESGLSAKISMESDNVKLIIPAPTRPTKLIKMTNTLVAVTGSEVKTIPPMVMDKVDVSECTPFFAGMKYCTDLQYTDAFSHETAPFFPITGDSKFAVELHPTGEVTEYTATIAYELLREGEEGRQKVDSVKFVLRAEGAEPTEARAIMKYNRRKNVITADIQIPDYDVEAGLRLGVVDGNTKGKGTHSISLDLINKNIPQLSLVGHANEGKAVYHFNNEHFSIAIPLPLGGKSTEELNFPPALTTPSVSLPQFGLEIVSMEIPIPELVVPESLTLSIPLFGKAEISTLMKSNLYEMEASMAAGKDIVDTPSYSAKFDVRGTSPVDILSFTMTGSGVLATTDSIKAHLESSLAHKFLEATVVITEEATFTDKLNLKSSSKIEAKSPLGVHFILGHDGTTGMNAEEISAHSDFKGDFTAGPVYGKTISTQSFAIFPFRQEAKIDSTVQLESTLVKAQNTIAATLANGELSVVSNTNAFEDHLTHVAELSFKDSKLSLKCNANAVVLGMKIHNQAEASAGAGEVVMRMETNADHTENRVYSLLIASLDVNGLAVNSDATIKLLENEATHKATLKMNKDGLTTSGTNTLQSPLSLENTFNAGLDASTATLSIANKAAIRDIKVDNANTLTITLSSLDFNSKAEATASEYASYTHDITINLKPYTASANVNNNLNVLAANFINEAQLQAELYKMDLTGNLKAIYGEEEIKHTYQVNYADMTANAKCSTIGKLFGTHMSHNTELEVVGLAARITNDARFNSQPFRFDHTIRCSIVPFDFNLDAIFNADGDMTMYGKHSAQLYGKFLLKAQPLAFASSHECRASVNQQLDNGFALETTLDNKMDTVLSPQEQKTSFRMKSKLNEHAFNQDMSVYNTAERTGIEVSGTFLTNMFNAESTENQEFTISSFLKYDKITECQIILFPLIETLPAFLESVKVVVVRVAEALQDYINNEEIKAKLEALPQYVSDFVSH</sequence>
<dbReference type="InterPro" id="IPR015819">
    <property type="entry name" value="Lipid_transp_b-sht_shell"/>
</dbReference>
<dbReference type="GO" id="GO:0034362">
    <property type="term" value="C:low-density lipoprotein particle"/>
    <property type="evidence" value="ECO:0007669"/>
    <property type="project" value="TreeGrafter"/>
</dbReference>
<feature type="domain" description="Vitellinogen open beta-sheet" evidence="4">
    <location>
        <begin position="145"/>
        <end position="447"/>
    </location>
</feature>
<dbReference type="GO" id="GO:0006642">
    <property type="term" value="P:triglyceride mobilization"/>
    <property type="evidence" value="ECO:0007669"/>
    <property type="project" value="TreeGrafter"/>
</dbReference>
<keyword evidence="3" id="KW-0325">Glycoprotein</keyword>
<name>A0A7J5YNX6_DISMA</name>
<dbReference type="InterPro" id="IPR011030">
    <property type="entry name" value="Lipovitellin_superhlx_dom"/>
</dbReference>
<accession>A0A7J5YNX6</accession>
<organism evidence="5 6">
    <name type="scientific">Dissostichus mawsoni</name>
    <name type="common">Antarctic cod</name>
    <dbReference type="NCBI Taxonomy" id="36200"/>
    <lineage>
        <taxon>Eukaryota</taxon>
        <taxon>Metazoa</taxon>
        <taxon>Chordata</taxon>
        <taxon>Craniata</taxon>
        <taxon>Vertebrata</taxon>
        <taxon>Euteleostomi</taxon>
        <taxon>Actinopterygii</taxon>
        <taxon>Neopterygii</taxon>
        <taxon>Teleostei</taxon>
        <taxon>Neoteleostei</taxon>
        <taxon>Acanthomorphata</taxon>
        <taxon>Eupercaria</taxon>
        <taxon>Perciformes</taxon>
        <taxon>Notothenioidei</taxon>
        <taxon>Nototheniidae</taxon>
        <taxon>Dissostichus</taxon>
    </lineage>
</organism>
<evidence type="ECO:0000259" key="4">
    <source>
        <dbReference type="SMART" id="SM01169"/>
    </source>
</evidence>